<evidence type="ECO:0000313" key="1">
    <source>
        <dbReference type="EMBL" id="AVP87763.1"/>
    </source>
</evidence>
<accession>A0A2P1P929</accession>
<evidence type="ECO:0000313" key="2">
    <source>
        <dbReference type="Proteomes" id="UP000241762"/>
    </source>
</evidence>
<reference evidence="1 2" key="1">
    <citation type="submission" date="2018-03" db="EMBL/GenBank/DDBJ databases">
        <title>A gene transfer event suggests a long-term partnership between eustigmatophyte algae and a novel lineage of endosymbiotic bacteria.</title>
        <authorList>
            <person name="Yurchenko T."/>
            <person name="Sevcikova T."/>
            <person name="Pribyl P."/>
            <person name="El Karkouri K."/>
            <person name="Klimes V."/>
            <person name="Amaral R."/>
            <person name="Zbrankova V."/>
            <person name="Kim E."/>
            <person name="Raoult D."/>
            <person name="Santos L.M.A."/>
            <person name="Elias M."/>
        </authorList>
    </citation>
    <scope>NUCLEOTIDE SEQUENCE [LARGE SCALE GENOMIC DNA]</scope>
    <source>
        <strain evidence="1">CCALA 838</strain>
    </source>
</reference>
<name>A0A2P1P929_9RICK</name>
<protein>
    <submittedName>
        <fullName evidence="1">Uncharacterized protein</fullName>
    </submittedName>
</protein>
<dbReference type="AlphaFoldDB" id="A0A2P1P929"/>
<keyword evidence="2" id="KW-1185">Reference proteome</keyword>
<proteinExistence type="predicted"/>
<dbReference type="EMBL" id="CP027845">
    <property type="protein sequence ID" value="AVP87763.1"/>
    <property type="molecule type" value="Genomic_DNA"/>
</dbReference>
<gene>
    <name evidence="1" type="ORF">phytr_8310</name>
</gene>
<sequence length="147" mass="16009">MTLWRFLSQRLLQIVKKQDECKNLISMSSGISQELLIRYGLKEPLNNLSDQTKNVIHSLEMDKLKLIDSSVPNIKFSSVAASEASVIDEVIHSIASGLNAIEQTALVLVSKPGVKNAPSIDISREDTVDCLGVSPIVEGEEASLCDS</sequence>
<organism evidence="1 2">
    <name type="scientific">Candidatus Phycorickettsia trachydisci</name>
    <dbReference type="NCBI Taxonomy" id="2115978"/>
    <lineage>
        <taxon>Bacteria</taxon>
        <taxon>Pseudomonadati</taxon>
        <taxon>Pseudomonadota</taxon>
        <taxon>Alphaproteobacteria</taxon>
        <taxon>Rickettsiales</taxon>
        <taxon>Rickettsiaceae</taxon>
        <taxon>Candidatus Phycorickettsia</taxon>
    </lineage>
</organism>
<dbReference type="Proteomes" id="UP000241762">
    <property type="component" value="Chromosome"/>
</dbReference>
<dbReference type="KEGG" id="ptc:phytr_8310"/>